<dbReference type="InterPro" id="IPR027409">
    <property type="entry name" value="GroEL-like_apical_dom_sf"/>
</dbReference>
<protein>
    <submittedName>
        <fullName evidence="1">Bardet-Biedl syndrome 12 protein</fullName>
    </submittedName>
</protein>
<dbReference type="InterPro" id="IPR027413">
    <property type="entry name" value="GROEL-like_equatorial_sf"/>
</dbReference>
<reference evidence="1 2" key="1">
    <citation type="submission" date="2019-04" db="EMBL/GenBank/DDBJ databases">
        <title>Chromosome genome assembly for Takifugu flavidus.</title>
        <authorList>
            <person name="Xiao S."/>
        </authorList>
    </citation>
    <scope>NUCLEOTIDE SEQUENCE [LARGE SCALE GENOMIC DNA]</scope>
    <source>
        <strain evidence="1">HTHZ2018</strain>
        <tissue evidence="1">Muscle</tissue>
    </source>
</reference>
<dbReference type="PANTHER" id="PTHR46883:SF1">
    <property type="entry name" value="BARDET-BIEDL SYNDROME 12 PROTEIN"/>
    <property type="match status" value="1"/>
</dbReference>
<dbReference type="Gene3D" id="1.10.560.10">
    <property type="entry name" value="GroEL-like equatorial domain"/>
    <property type="match status" value="2"/>
</dbReference>
<dbReference type="EMBL" id="RHFK02000022">
    <property type="protein sequence ID" value="TWW55387.1"/>
    <property type="molecule type" value="Genomic_DNA"/>
</dbReference>
<dbReference type="GO" id="GO:0045494">
    <property type="term" value="P:photoreceptor cell maintenance"/>
    <property type="evidence" value="ECO:0007669"/>
    <property type="project" value="TreeGrafter"/>
</dbReference>
<dbReference type="AlphaFoldDB" id="A0A5C6MPM1"/>
<evidence type="ECO:0000313" key="2">
    <source>
        <dbReference type="Proteomes" id="UP000324091"/>
    </source>
</evidence>
<dbReference type="InterPro" id="IPR042984">
    <property type="entry name" value="BBS12"/>
</dbReference>
<dbReference type="InterPro" id="IPR002423">
    <property type="entry name" value="Cpn60/GroEL/TCP-1"/>
</dbReference>
<keyword evidence="2" id="KW-1185">Reference proteome</keyword>
<comment type="caution">
    <text evidence="1">The sequence shown here is derived from an EMBL/GenBank/DDBJ whole genome shotgun (WGS) entry which is preliminary data.</text>
</comment>
<dbReference type="SUPFAM" id="SSF48592">
    <property type="entry name" value="GroEL equatorial domain-like"/>
    <property type="match status" value="1"/>
</dbReference>
<organism evidence="1 2">
    <name type="scientific">Takifugu flavidus</name>
    <name type="common">sansaifugu</name>
    <dbReference type="NCBI Taxonomy" id="433684"/>
    <lineage>
        <taxon>Eukaryota</taxon>
        <taxon>Metazoa</taxon>
        <taxon>Chordata</taxon>
        <taxon>Craniata</taxon>
        <taxon>Vertebrata</taxon>
        <taxon>Euteleostomi</taxon>
        <taxon>Actinopterygii</taxon>
        <taxon>Neopterygii</taxon>
        <taxon>Teleostei</taxon>
        <taxon>Neoteleostei</taxon>
        <taxon>Acanthomorphata</taxon>
        <taxon>Eupercaria</taxon>
        <taxon>Tetraodontiformes</taxon>
        <taxon>Tetradontoidea</taxon>
        <taxon>Tetraodontidae</taxon>
        <taxon>Takifugu</taxon>
    </lineage>
</organism>
<dbReference type="GO" id="GO:0051131">
    <property type="term" value="P:chaperone-mediated protein complex assembly"/>
    <property type="evidence" value="ECO:0007669"/>
    <property type="project" value="InterPro"/>
</dbReference>
<proteinExistence type="predicted"/>
<evidence type="ECO:0000313" key="1">
    <source>
        <dbReference type="EMBL" id="TWW55387.1"/>
    </source>
</evidence>
<dbReference type="PANTHER" id="PTHR46883">
    <property type="entry name" value="BARDET-BIEDL SYNDROME 12 PROTEIN"/>
    <property type="match status" value="1"/>
</dbReference>
<sequence>MLGSRILNHQQHVGLQKLGVLAEVSHSFLGPNKNYKFIQDDTTGESALVGSCFRILENLELTCAVGQLVHETVQAHQRVYHTGSGCLLFLSGAWGRVALECLQRGISVGSTVSALSEGMDICLDICKKSSVSIETLKAKNFENFATTSRSSGETVKASTCTRQQSRRAGLSGLKLSRHFCNNKSERVSAVGPPDVKHVAEGLSHGCVDAMNLVIKASQIQSENYKDNSSSTFDVSKVVTCLLPGLPEDHACVLQGCIQLLSAEQSSVARHLQEQRVKLALINGDLADTYRHLGFNRHAGMRRVGDRSGLSGSSKEEEWLDKVEALLSRLEVNLILVSGRVSENVLLRCCRRRILAVEKVEVSILKGFADATGAVPVTYATQLSRLCVGTGVNITAWKEVVRRDGNPSSAVNISADVNAGLVTVVLTGCVRAKLQALEDRFWACAYRLHHVLKDGVLLPGAGVTEMLCVRHLLKNAEGLARQPAERAEEAAAAAAAAADPYRGVVLRLMAEGLTDYVSTLMVRTGRFSKVGARTELSRLLRDYSGGSDMSAAMSPLLSHEDDVRGDCAAVKSDGEPSGAIYDSLSVKQEAWRRALDLVLLVLQADAEVITGIDQNTEGSQETLMLL</sequence>
<name>A0A5C6MPM1_9TELE</name>
<dbReference type="SUPFAM" id="SSF52029">
    <property type="entry name" value="GroEL apical domain-like"/>
    <property type="match status" value="1"/>
</dbReference>
<dbReference type="Proteomes" id="UP000324091">
    <property type="component" value="Chromosome 9"/>
</dbReference>
<dbReference type="Gene3D" id="3.50.7.10">
    <property type="entry name" value="GroEL"/>
    <property type="match status" value="1"/>
</dbReference>
<accession>A0A5C6MPM1</accession>
<gene>
    <name evidence="1" type="ORF">D4764_09G0004360</name>
</gene>
<dbReference type="Pfam" id="PF00118">
    <property type="entry name" value="Cpn60_TCP1"/>
    <property type="match status" value="1"/>
</dbReference>
<dbReference type="GO" id="GO:0005524">
    <property type="term" value="F:ATP binding"/>
    <property type="evidence" value="ECO:0007669"/>
    <property type="project" value="InterPro"/>
</dbReference>